<dbReference type="SUPFAM" id="SSF52954">
    <property type="entry name" value="Class II aaRS ABD-related"/>
    <property type="match status" value="1"/>
</dbReference>
<keyword evidence="3 5" id="KW-0030">Aminoacyl-tRNA synthetase</keyword>
<evidence type="ECO:0000256" key="2">
    <source>
        <dbReference type="ARBA" id="ARBA00022741"/>
    </source>
</evidence>
<feature type="binding site" evidence="6">
    <location>
        <position position="264"/>
    </location>
    <ligand>
        <name>L-histidine</name>
        <dbReference type="ChEBI" id="CHEBI:57595"/>
    </ligand>
</feature>
<dbReference type="EC" id="6.1.1.21" evidence="5"/>
<dbReference type="GO" id="GO:0005524">
    <property type="term" value="F:ATP binding"/>
    <property type="evidence" value="ECO:0007669"/>
    <property type="project" value="UniProtKB-UniRule"/>
</dbReference>
<feature type="binding site" evidence="6">
    <location>
        <position position="119"/>
    </location>
    <ligand>
        <name>L-histidine</name>
        <dbReference type="ChEBI" id="CHEBI:57595"/>
    </ligand>
</feature>
<evidence type="ECO:0000313" key="9">
    <source>
        <dbReference type="Proteomes" id="UP000177197"/>
    </source>
</evidence>
<dbReference type="GO" id="GO:0006427">
    <property type="term" value="P:histidyl-tRNA aminoacylation"/>
    <property type="evidence" value="ECO:0007669"/>
    <property type="project" value="UniProtKB-UniRule"/>
</dbReference>
<dbReference type="InterPro" id="IPR015807">
    <property type="entry name" value="His-tRNA-ligase"/>
</dbReference>
<dbReference type="EMBL" id="MEYV01000011">
    <property type="protein sequence ID" value="OGD40166.1"/>
    <property type="molecule type" value="Genomic_DNA"/>
</dbReference>
<sequence length="450" mass="50764">MSRKGKSKLFQVPRGMRDILPAEQKYWERCVKIAKELALYYGFELIETPILENAELFAKGVGAGTDIVEKEMYTLRTKGGDLLALRPEGTPPIIRSYLENGMVSQPHPVKLFYIGPMFRHDAPQAGRYREHHQIGFETIGDPDPVIDAQIIQLIYAILTELGLKGLTIQINSIGDKQCRPKFRDELKNFYRNRVNRLCKNCKRKFKENPLRLFDCKEADCVALRSLAPHLIDHLDENCHNHFKSVLEFLDELGLPYSLNPYLVRGQDYYTRTVFEVVPEEVVGAQSALGGGGRFDGLIELLGGKPTPAVGGALGLERVIAEIQRRELKIAATKPRVRIFLAQLGDLAKRKSLKLFEDFRKAGVQVAESFGRDSIKAQLRVADRLGADISLIMGQKEALDNTVILREMQSGTQETIPLAKIIDEVKKRLKKIGPARRSISNLTDEEIDDKK</sequence>
<feature type="binding site" evidence="6">
    <location>
        <position position="133"/>
    </location>
    <ligand>
        <name>L-histidine</name>
        <dbReference type="ChEBI" id="CHEBI:57595"/>
    </ligand>
</feature>
<evidence type="ECO:0000256" key="4">
    <source>
        <dbReference type="ARBA" id="ARBA00047639"/>
    </source>
</evidence>
<dbReference type="InterPro" id="IPR045864">
    <property type="entry name" value="aa-tRNA-synth_II/BPL/LPL"/>
</dbReference>
<dbReference type="Pfam" id="PF03129">
    <property type="entry name" value="HGTP_anticodon"/>
    <property type="match status" value="1"/>
</dbReference>
<comment type="subunit">
    <text evidence="5">Homodimer.</text>
</comment>
<keyword evidence="5 8" id="KW-0436">Ligase</keyword>
<dbReference type="PROSITE" id="PS50862">
    <property type="entry name" value="AA_TRNA_LIGASE_II"/>
    <property type="match status" value="1"/>
</dbReference>
<dbReference type="SUPFAM" id="SSF55681">
    <property type="entry name" value="Class II aaRS and biotin synthetases"/>
    <property type="match status" value="1"/>
</dbReference>
<organism evidence="8 9">
    <name type="scientific">Candidatus Azambacteria bacterium RIFCSPLOWO2_02_FULL_44_14</name>
    <dbReference type="NCBI Taxonomy" id="1797306"/>
    <lineage>
        <taxon>Bacteria</taxon>
        <taxon>Candidatus Azamiibacteriota</taxon>
    </lineage>
</organism>
<comment type="caution">
    <text evidence="8">The sequence shown here is derived from an EMBL/GenBank/DDBJ whole genome shotgun (WGS) entry which is preliminary data.</text>
</comment>
<dbReference type="PANTHER" id="PTHR43707">
    <property type="entry name" value="HISTIDYL-TRNA SYNTHETASE"/>
    <property type="match status" value="1"/>
</dbReference>
<dbReference type="Gene3D" id="3.40.50.800">
    <property type="entry name" value="Anticodon-binding domain"/>
    <property type="match status" value="1"/>
</dbReference>
<keyword evidence="2 5" id="KW-0547">Nucleotide-binding</keyword>
<gene>
    <name evidence="5" type="primary">hisS</name>
    <name evidence="8" type="ORF">A3I30_02770</name>
</gene>
<feature type="binding site" evidence="6">
    <location>
        <begin position="268"/>
        <end position="269"/>
    </location>
    <ligand>
        <name>L-histidine</name>
        <dbReference type="ChEBI" id="CHEBI:57595"/>
    </ligand>
</feature>
<keyword evidence="5" id="KW-0648">Protein biosynthesis</keyword>
<feature type="domain" description="Aminoacyl-transfer RNA synthetases class-II family profile" evidence="7">
    <location>
        <begin position="1"/>
        <end position="334"/>
    </location>
</feature>
<feature type="binding site" evidence="6">
    <location>
        <position position="137"/>
    </location>
    <ligand>
        <name>L-histidine</name>
        <dbReference type="ChEBI" id="CHEBI:57595"/>
    </ligand>
</feature>
<dbReference type="InterPro" id="IPR004516">
    <property type="entry name" value="HisRS/HisZ"/>
</dbReference>
<dbReference type="GO" id="GO:0004821">
    <property type="term" value="F:histidine-tRNA ligase activity"/>
    <property type="evidence" value="ECO:0007669"/>
    <property type="project" value="UniProtKB-UniRule"/>
</dbReference>
<dbReference type="PIRSF" id="PIRSF001549">
    <property type="entry name" value="His-tRNA_synth"/>
    <property type="match status" value="1"/>
</dbReference>
<accession>A0A1F5CBE8</accession>
<comment type="catalytic activity">
    <reaction evidence="4 5">
        <text>tRNA(His) + L-histidine + ATP = L-histidyl-tRNA(His) + AMP + diphosphate + H(+)</text>
        <dbReference type="Rhea" id="RHEA:17313"/>
        <dbReference type="Rhea" id="RHEA-COMP:9665"/>
        <dbReference type="Rhea" id="RHEA-COMP:9689"/>
        <dbReference type="ChEBI" id="CHEBI:15378"/>
        <dbReference type="ChEBI" id="CHEBI:30616"/>
        <dbReference type="ChEBI" id="CHEBI:33019"/>
        <dbReference type="ChEBI" id="CHEBI:57595"/>
        <dbReference type="ChEBI" id="CHEBI:78442"/>
        <dbReference type="ChEBI" id="CHEBI:78527"/>
        <dbReference type="ChEBI" id="CHEBI:456215"/>
        <dbReference type="EC" id="6.1.1.21"/>
    </reaction>
</comment>
<evidence type="ECO:0000256" key="6">
    <source>
        <dbReference type="PIRSR" id="PIRSR001549-1"/>
    </source>
</evidence>
<keyword evidence="5" id="KW-0067">ATP-binding</keyword>
<evidence type="ECO:0000313" key="8">
    <source>
        <dbReference type="EMBL" id="OGD40166.1"/>
    </source>
</evidence>
<dbReference type="HAMAP" id="MF_00127">
    <property type="entry name" value="His_tRNA_synth"/>
    <property type="match status" value="1"/>
</dbReference>
<evidence type="ECO:0000259" key="7">
    <source>
        <dbReference type="PROSITE" id="PS50862"/>
    </source>
</evidence>
<feature type="binding site" evidence="6">
    <location>
        <begin position="88"/>
        <end position="90"/>
    </location>
    <ligand>
        <name>L-histidine</name>
        <dbReference type="ChEBI" id="CHEBI:57595"/>
    </ligand>
</feature>
<protein>
    <recommendedName>
        <fullName evidence="5">Histidine--tRNA ligase</fullName>
        <ecNumber evidence="5">6.1.1.21</ecNumber>
    </recommendedName>
    <alternativeName>
        <fullName evidence="5">Histidyl-tRNA synthetase</fullName>
        <shortName evidence="5">HisRS</shortName>
    </alternativeName>
</protein>
<dbReference type="InterPro" id="IPR041715">
    <property type="entry name" value="HisRS-like_core"/>
</dbReference>
<proteinExistence type="inferred from homology"/>
<dbReference type="InterPro" id="IPR036621">
    <property type="entry name" value="Anticodon-bd_dom_sf"/>
</dbReference>
<dbReference type="PANTHER" id="PTHR43707:SF1">
    <property type="entry name" value="HISTIDINE--TRNA LIGASE, MITOCHONDRIAL-RELATED"/>
    <property type="match status" value="1"/>
</dbReference>
<dbReference type="NCBIfam" id="TIGR00442">
    <property type="entry name" value="hisS"/>
    <property type="match status" value="1"/>
</dbReference>
<comment type="similarity">
    <text evidence="1 5">Belongs to the class-II aminoacyl-tRNA synthetase family.</text>
</comment>
<dbReference type="CDD" id="cd00773">
    <property type="entry name" value="HisRS-like_core"/>
    <property type="match status" value="1"/>
</dbReference>
<dbReference type="GO" id="GO:0005737">
    <property type="term" value="C:cytoplasm"/>
    <property type="evidence" value="ECO:0007669"/>
    <property type="project" value="UniProtKB-SubCell"/>
</dbReference>
<name>A0A1F5CBE8_9BACT</name>
<evidence type="ECO:0000256" key="1">
    <source>
        <dbReference type="ARBA" id="ARBA00008226"/>
    </source>
</evidence>
<dbReference type="Pfam" id="PF13393">
    <property type="entry name" value="tRNA-synt_His"/>
    <property type="match status" value="1"/>
</dbReference>
<dbReference type="AlphaFoldDB" id="A0A1F5CBE8"/>
<reference evidence="8 9" key="1">
    <citation type="journal article" date="2016" name="Nat. Commun.">
        <title>Thousands of microbial genomes shed light on interconnected biogeochemical processes in an aquifer system.</title>
        <authorList>
            <person name="Anantharaman K."/>
            <person name="Brown C.T."/>
            <person name="Hug L.A."/>
            <person name="Sharon I."/>
            <person name="Castelle C.J."/>
            <person name="Probst A.J."/>
            <person name="Thomas B.C."/>
            <person name="Singh A."/>
            <person name="Wilkins M.J."/>
            <person name="Karaoz U."/>
            <person name="Brodie E.L."/>
            <person name="Williams K.H."/>
            <person name="Hubbard S.S."/>
            <person name="Banfield J.F."/>
        </authorList>
    </citation>
    <scope>NUCLEOTIDE SEQUENCE [LARGE SCALE GENOMIC DNA]</scope>
</reference>
<dbReference type="InterPro" id="IPR004154">
    <property type="entry name" value="Anticodon-bd"/>
</dbReference>
<evidence type="ECO:0000256" key="5">
    <source>
        <dbReference type="HAMAP-Rule" id="MF_00127"/>
    </source>
</evidence>
<dbReference type="InterPro" id="IPR006195">
    <property type="entry name" value="aa-tRNA-synth_II"/>
</dbReference>
<dbReference type="Gene3D" id="3.30.930.10">
    <property type="entry name" value="Bira Bifunctional Protein, Domain 2"/>
    <property type="match status" value="1"/>
</dbReference>
<evidence type="ECO:0000256" key="3">
    <source>
        <dbReference type="ARBA" id="ARBA00023146"/>
    </source>
</evidence>
<comment type="subcellular location">
    <subcellularLocation>
        <location evidence="5">Cytoplasm</location>
    </subcellularLocation>
</comment>
<dbReference type="Proteomes" id="UP000177197">
    <property type="component" value="Unassembled WGS sequence"/>
</dbReference>
<keyword evidence="5" id="KW-0963">Cytoplasm</keyword>